<dbReference type="RefSeq" id="WP_206253025.1">
    <property type="nucleotide sequence ID" value="NZ_CP071060.1"/>
</dbReference>
<dbReference type="PIRSF" id="PIRSF015283">
    <property type="entry name" value="Regulatory_RpfE"/>
    <property type="match status" value="1"/>
</dbReference>
<proteinExistence type="predicted"/>
<evidence type="ECO:0000313" key="2">
    <source>
        <dbReference type="Proteomes" id="UP000663570"/>
    </source>
</evidence>
<keyword evidence="2" id="KW-1185">Reference proteome</keyword>
<reference evidence="1 2" key="1">
    <citation type="submission" date="2021-02" db="EMBL/GenBank/DDBJ databases">
        <title>Niveibacterium changnyeongensis HC41.</title>
        <authorList>
            <person name="Kang M."/>
        </authorList>
    </citation>
    <scope>NUCLEOTIDE SEQUENCE [LARGE SCALE GENOMIC DNA]</scope>
    <source>
        <strain evidence="1 2">HC41</strain>
    </source>
</reference>
<gene>
    <name evidence="1" type="ORF">JY500_13130</name>
</gene>
<name>A0ABX7M116_9RHOO</name>
<dbReference type="Proteomes" id="UP000663570">
    <property type="component" value="Chromosome"/>
</dbReference>
<organism evidence="1 2">
    <name type="scientific">Niveibacterium microcysteis</name>
    <dbReference type="NCBI Taxonomy" id="2811415"/>
    <lineage>
        <taxon>Bacteria</taxon>
        <taxon>Pseudomonadati</taxon>
        <taxon>Pseudomonadota</taxon>
        <taxon>Betaproteobacteria</taxon>
        <taxon>Rhodocyclales</taxon>
        <taxon>Rhodocyclaceae</taxon>
        <taxon>Niveibacterium</taxon>
    </lineage>
</organism>
<evidence type="ECO:0008006" key="3">
    <source>
        <dbReference type="Google" id="ProtNLM"/>
    </source>
</evidence>
<accession>A0ABX7M116</accession>
<evidence type="ECO:0000313" key="1">
    <source>
        <dbReference type="EMBL" id="QSI75450.1"/>
    </source>
</evidence>
<protein>
    <recommendedName>
        <fullName evidence="3">Phosphoglycerate mutase</fullName>
    </recommendedName>
</protein>
<dbReference type="InterPro" id="IPR016631">
    <property type="entry name" value="Regulatory_RpfE"/>
</dbReference>
<dbReference type="EMBL" id="CP071060">
    <property type="protein sequence ID" value="QSI75450.1"/>
    <property type="molecule type" value="Genomic_DNA"/>
</dbReference>
<sequence>MQVSIVLPGLHNDAADAASALRSTALPGLAWLLGRATLAQIAPASSTSAFASRFGVADCATATLRRAGEQHLPLPQPGDIWLCADLVGLHFARDQMVLTAPEGLALDANEAQSLAEPLRDALQEVGEFVLAGPERSYLRLNAPSDAIFSDLIDVAGRPVALFLPEGRGGLRWGRIINTVQIALHDHPVNRAREAAGRRAANSLWFWGESRLTATPQHSADAIYCDNPVAAGLARLAGSTPQALATFADAPACREALLLIDALDAPARFRDTSRWLDALKALEADVFAPLAARMQRSEVTRAEIVAPGERGGIALDVTPRRWAFWRKSIAPEQLLTTPMPAVAGR</sequence>